<feature type="domain" description="IstB-like ATP-binding" evidence="2">
    <location>
        <begin position="100"/>
        <end position="144"/>
    </location>
</feature>
<gene>
    <name evidence="3" type="ORF">BECKMB1821G_GA0114241_100963</name>
    <name evidence="5" type="ORF">BECKMB1821H_GA0114242_100213</name>
    <name evidence="4" type="ORF">BECKMB1821I_GA0114274_10855</name>
</gene>
<reference evidence="4" key="1">
    <citation type="submission" date="2019-02" db="EMBL/GenBank/DDBJ databases">
        <authorList>
            <person name="Gruber-Vodicka R. H."/>
            <person name="Seah K. B. B."/>
        </authorList>
    </citation>
    <scope>NUCLEOTIDE SEQUENCE</scope>
    <source>
        <strain evidence="3">BECK_BZ197</strain>
        <strain evidence="5">BECK_BZ198</strain>
        <strain evidence="4">BECK_BZ199</strain>
    </source>
</reference>
<dbReference type="AlphaFoldDB" id="A0A450XZT9"/>
<feature type="region of interest" description="Disordered" evidence="1">
    <location>
        <begin position="26"/>
        <end position="56"/>
    </location>
</feature>
<protein>
    <submittedName>
        <fullName evidence="4">IstB-like ATP binding protein</fullName>
    </submittedName>
</protein>
<dbReference type="Pfam" id="PF01695">
    <property type="entry name" value="IstB_IS21"/>
    <property type="match status" value="1"/>
</dbReference>
<evidence type="ECO:0000313" key="4">
    <source>
        <dbReference type="EMBL" id="VFK34801.1"/>
    </source>
</evidence>
<dbReference type="EMBL" id="CAADFQ010000085">
    <property type="protein sequence ID" value="VFK34801.1"/>
    <property type="molecule type" value="Genomic_DNA"/>
</dbReference>
<dbReference type="EMBL" id="CAADGH010000002">
    <property type="protein sequence ID" value="VFK74194.1"/>
    <property type="molecule type" value="Genomic_DNA"/>
</dbReference>
<dbReference type="InterPro" id="IPR002611">
    <property type="entry name" value="IstB_ATP-bd"/>
</dbReference>
<evidence type="ECO:0000259" key="2">
    <source>
        <dbReference type="Pfam" id="PF01695"/>
    </source>
</evidence>
<evidence type="ECO:0000313" key="5">
    <source>
        <dbReference type="EMBL" id="VFK74194.1"/>
    </source>
</evidence>
<dbReference type="GO" id="GO:0005524">
    <property type="term" value="F:ATP binding"/>
    <property type="evidence" value="ECO:0007669"/>
    <property type="project" value="InterPro"/>
</dbReference>
<name>A0A450XZT9_9GAMM</name>
<dbReference type="EMBL" id="CAADFO010000009">
    <property type="protein sequence ID" value="VFK24756.1"/>
    <property type="molecule type" value="Genomic_DNA"/>
</dbReference>
<evidence type="ECO:0000313" key="3">
    <source>
        <dbReference type="EMBL" id="VFK24756.1"/>
    </source>
</evidence>
<sequence>MVTGLVWEYSTRVVITAMNAWNKLAHRPSESAHRPTRASPPSSKMAWTKTASMSQRPSMNQWRMKICAAPVITAKNRERRHAPYPNGTTTQLETQYGRSALSNQACRQGFPVRYFRLLRLLEQLRIAHGDGSYPKLMVQLAKFQLPTRKTRNRKGR</sequence>
<organism evidence="4">
    <name type="scientific">Candidatus Kentrum sp. MB</name>
    <dbReference type="NCBI Taxonomy" id="2138164"/>
    <lineage>
        <taxon>Bacteria</taxon>
        <taxon>Pseudomonadati</taxon>
        <taxon>Pseudomonadota</taxon>
        <taxon>Gammaproteobacteria</taxon>
        <taxon>Candidatus Kentrum</taxon>
    </lineage>
</organism>
<accession>A0A450XZT9</accession>
<evidence type="ECO:0000256" key="1">
    <source>
        <dbReference type="SAM" id="MobiDB-lite"/>
    </source>
</evidence>
<proteinExistence type="predicted"/>